<dbReference type="RefSeq" id="WP_179443850.1">
    <property type="nucleotide sequence ID" value="NZ_JACBZS010000001.1"/>
</dbReference>
<dbReference type="InterPro" id="IPR052018">
    <property type="entry name" value="PHP_domain"/>
</dbReference>
<dbReference type="InterPro" id="IPR016195">
    <property type="entry name" value="Pol/histidinol_Pase-like"/>
</dbReference>
<feature type="domain" description="Polymerase/histidinol phosphatase N-terminal" evidence="1">
    <location>
        <begin position="3"/>
        <end position="68"/>
    </location>
</feature>
<dbReference type="PANTHER" id="PTHR42924">
    <property type="entry name" value="EXONUCLEASE"/>
    <property type="match status" value="1"/>
</dbReference>
<dbReference type="InterPro" id="IPR004013">
    <property type="entry name" value="PHP_dom"/>
</dbReference>
<comment type="caution">
    <text evidence="2">The sequence shown here is derived from an EMBL/GenBank/DDBJ whole genome shotgun (WGS) entry which is preliminary data.</text>
</comment>
<dbReference type="GO" id="GO:0035312">
    <property type="term" value="F:5'-3' DNA exonuclease activity"/>
    <property type="evidence" value="ECO:0007669"/>
    <property type="project" value="TreeGrafter"/>
</dbReference>
<dbReference type="Pfam" id="PF02811">
    <property type="entry name" value="PHP"/>
    <property type="match status" value="1"/>
</dbReference>
<dbReference type="SMART" id="SM00481">
    <property type="entry name" value="POLIIIAc"/>
    <property type="match status" value="1"/>
</dbReference>
<name>A0A7Z0D6N2_9ACTN</name>
<dbReference type="PANTHER" id="PTHR42924:SF3">
    <property type="entry name" value="POLYMERASE_HISTIDINOL PHOSPHATASE N-TERMINAL DOMAIN-CONTAINING PROTEIN"/>
    <property type="match status" value="1"/>
</dbReference>
<evidence type="ECO:0000313" key="3">
    <source>
        <dbReference type="Proteomes" id="UP000527616"/>
    </source>
</evidence>
<sequence length="287" mass="29788">MRIDLHTHSAVSDGTDAPADLIAAAAAAGLDVVALTDHDTFDGLAEAAGAARRLGIGFVPGMEMSARRDGASVHLLAYGADPAHPALAAELARIRSGRADRVGPVLERLAALGVRLTREQVEAQADGASAIGRPHIADALVAAGYVADRTEAFDRWLRDGGPAHVDRYATELARAIDLVHDAGGRAVLAHPWARESRTALPPEVITALVAEHGLDGLEADHHDHDEQARAELHALAARLGIVATGSSDHHGTGKVDHDLGSCTTSPAAYRRLFGAEGSAAEAPVQPV</sequence>
<dbReference type="Gene3D" id="3.20.20.140">
    <property type="entry name" value="Metal-dependent hydrolases"/>
    <property type="match status" value="1"/>
</dbReference>
<keyword evidence="3" id="KW-1185">Reference proteome</keyword>
<dbReference type="GO" id="GO:0004534">
    <property type="term" value="F:5'-3' RNA exonuclease activity"/>
    <property type="evidence" value="ECO:0007669"/>
    <property type="project" value="TreeGrafter"/>
</dbReference>
<dbReference type="AlphaFoldDB" id="A0A7Z0D6N2"/>
<dbReference type="EMBL" id="JACBZS010000001">
    <property type="protein sequence ID" value="NYI69825.1"/>
    <property type="molecule type" value="Genomic_DNA"/>
</dbReference>
<evidence type="ECO:0000313" key="2">
    <source>
        <dbReference type="EMBL" id="NYI69825.1"/>
    </source>
</evidence>
<evidence type="ECO:0000259" key="1">
    <source>
        <dbReference type="SMART" id="SM00481"/>
    </source>
</evidence>
<dbReference type="Proteomes" id="UP000527616">
    <property type="component" value="Unassembled WGS sequence"/>
</dbReference>
<dbReference type="Gene3D" id="1.10.150.650">
    <property type="match status" value="1"/>
</dbReference>
<dbReference type="SUPFAM" id="SSF89550">
    <property type="entry name" value="PHP domain-like"/>
    <property type="match status" value="1"/>
</dbReference>
<gene>
    <name evidence="2" type="ORF">GGQ54_000385</name>
</gene>
<proteinExistence type="predicted"/>
<protein>
    <recommendedName>
        <fullName evidence="1">Polymerase/histidinol phosphatase N-terminal domain-containing protein</fullName>
    </recommendedName>
</protein>
<organism evidence="2 3">
    <name type="scientific">Naumannella cuiyingiana</name>
    <dbReference type="NCBI Taxonomy" id="1347891"/>
    <lineage>
        <taxon>Bacteria</taxon>
        <taxon>Bacillati</taxon>
        <taxon>Actinomycetota</taxon>
        <taxon>Actinomycetes</taxon>
        <taxon>Propionibacteriales</taxon>
        <taxon>Propionibacteriaceae</taxon>
        <taxon>Naumannella</taxon>
    </lineage>
</organism>
<accession>A0A7Z0D6N2</accession>
<dbReference type="InterPro" id="IPR003141">
    <property type="entry name" value="Pol/His_phosphatase_N"/>
</dbReference>
<reference evidence="2 3" key="1">
    <citation type="submission" date="2020-07" db="EMBL/GenBank/DDBJ databases">
        <title>Sequencing the genomes of 1000 actinobacteria strains.</title>
        <authorList>
            <person name="Klenk H.-P."/>
        </authorList>
    </citation>
    <scope>NUCLEOTIDE SEQUENCE [LARGE SCALE GENOMIC DNA]</scope>
    <source>
        <strain evidence="2 3">DSM 103164</strain>
    </source>
</reference>